<keyword evidence="1" id="KW-0596">Phosphopantetheine</keyword>
<dbReference type="OrthoDB" id="552819at2759"/>
<dbReference type="PROSITE" id="PS00012">
    <property type="entry name" value="PHOSPHOPANTETHEINE"/>
    <property type="match status" value="1"/>
</dbReference>
<dbReference type="InterPro" id="IPR049900">
    <property type="entry name" value="PKS_mFAS_DH"/>
</dbReference>
<keyword evidence="2" id="KW-0597">Phosphoprotein</keyword>
<evidence type="ECO:0000256" key="4">
    <source>
        <dbReference type="PROSITE-ProRule" id="PRU01363"/>
    </source>
</evidence>
<dbReference type="PROSITE" id="PS52019">
    <property type="entry name" value="PKS_MFAS_DH"/>
    <property type="match status" value="1"/>
</dbReference>
<feature type="region of interest" description="N-terminal hotdog fold" evidence="4">
    <location>
        <begin position="1"/>
        <end position="102"/>
    </location>
</feature>
<dbReference type="SMART" id="SM00822">
    <property type="entry name" value="PKS_KR"/>
    <property type="match status" value="1"/>
</dbReference>
<accession>A0A2J7ZHT1</accession>
<dbReference type="GO" id="GO:0004312">
    <property type="term" value="F:fatty acid synthase activity"/>
    <property type="evidence" value="ECO:0007669"/>
    <property type="project" value="TreeGrafter"/>
</dbReference>
<comment type="caution">
    <text evidence="4">Lacks conserved residue(s) required for the propagation of feature annotation.</text>
</comment>
<dbReference type="SUPFAM" id="SSF51735">
    <property type="entry name" value="NAD(P)-binding Rossmann-fold domains"/>
    <property type="match status" value="2"/>
</dbReference>
<dbReference type="InterPro" id="IPR011032">
    <property type="entry name" value="GroES-like_sf"/>
</dbReference>
<dbReference type="GO" id="GO:0044550">
    <property type="term" value="P:secondary metabolite biosynthetic process"/>
    <property type="evidence" value="ECO:0007669"/>
    <property type="project" value="UniProtKB-ARBA"/>
</dbReference>
<dbReference type="Pfam" id="PF08659">
    <property type="entry name" value="KR"/>
    <property type="match status" value="1"/>
</dbReference>
<feature type="compositionally biased region" description="Gly residues" evidence="5">
    <location>
        <begin position="1309"/>
        <end position="1330"/>
    </location>
</feature>
<dbReference type="InterPro" id="IPR042104">
    <property type="entry name" value="PKS_dehydratase_sf"/>
</dbReference>
<sequence length="1362" mass="132943">MASHGANALVALADVAISAPLIIPREAAAAAAVALRVVLNTDSGELSVCSSASAPAAGGAAARAGASSSRTSRRSRGRTASTASATTTTHLSARVVQVASALPAAAPPAGAASAAPHAASPMCSAAAAGPLSADAVRASAPYPLSPARMYGDLSAAGLQYGPAFRRLRNLHAAPAAATACLHPPGREEHGAYLATHPSLLDCAFQLGAAIGAGGDGSDGGAAAGDGASKPAAPQRTFVPVAVKLFCVSLPHRAPAASAGPGSAQAAALPPAAADSQQQLGLEEGGLRAVAWGGAPQGDSLLRDISLYGMYGGAPLVRVVGLESRAVGQVAAAGAAVASAAAVAPAAAAAAAAAGAEVVESDTAREMLYAVQWLVDEAVSAEGSPSAAAAAAAAGAGAGAAASHAAWLCLSKSATAGGPPAMLSRALQAVQSATAARLASAILQLPAGIAAGAAYPTPIAPSVTPCYSLQGLLRTVAQEAGSTRVDGAQTDPWAAAAAAATAPSAAHAAQQQPGLLLSGDAAAAGLLPRMYDGYGVGTAASARYVPRLLPSATGAAATPAPFQLQPLPRGSLNSLVPVPLNAAEELGPSTVLLRVQAVGVNFRDVLNVLGMYPGDPGAPGGDCAGVVVRVAADVESRLGAEGPQPGRAVFGLAAGCMGSHVVASSDTLVPMPAQLTFEEAATAPTVFLTVDAALRQAAALRPGEHVLLPAAAGGVGLAGAQVAAMLGGSVVATAGSPSKRALLRGLGVRHVANSRDLSFAEDVVLATGGRGVDVVLNSLTSPGMVTSSLAVLACGGRWVEIGKRDIWSPARVQMERPDARFGLLAVDYMPAPTLNRNLRRVAAGLASGELRPLPGIVHGLASVAAALRQMSQARHVGKVVVSASVPPLRLTPTSPAARPSASDSALSSGRVLITGGTGTLGLLLAEWFVQHGVSHVQLLSRTGALPPAATERLLAASGAASITVTACDTAAAADAAALSATSPHGRHPASAAALLPVSLLVHAGGVLADATLANQTHAALRRVLAPKQSSLDQLAALARLHPASGTVLFSSIASLLGAPGQANYAAANAALDGYAAACLGQGMAAVSVQWGAWAGGGMAAQDAQTAARVERMGMALIAPQQGLAALQGVLASLSLPAGAPSGGLSGPRGRPDAVVAANPFRWPTFLRRLPQPPAFLSLVAPGSAPAAAGAPPPSTAAAAGSVPSTDTRGRRGRRSAAPAAAATAAAGPSASAVLETVTEVARGVMGVTSLDPSASLMEAGLDSLGAVELRNQLSRSFGLELPPTLMFDYPTAAAVATYVAGELEGGAGGAGAAGAGAAGAGAGGMGSGSGDEAGTSGSELWTEDEDDEDGDVYGGVGAEEVEA</sequence>
<feature type="region of interest" description="Disordered" evidence="5">
    <location>
        <begin position="1309"/>
        <end position="1362"/>
    </location>
</feature>
<dbReference type="InterPro" id="IPR049551">
    <property type="entry name" value="PKS_DH_C"/>
</dbReference>
<feature type="compositionally biased region" description="Low complexity" evidence="5">
    <location>
        <begin position="1181"/>
        <end position="1204"/>
    </location>
</feature>
<comment type="caution">
    <text evidence="8">The sequence shown here is derived from an EMBL/GenBank/DDBJ whole genome shotgun (WGS) entry which is preliminary data.</text>
</comment>
<dbReference type="GO" id="GO:0006633">
    <property type="term" value="P:fatty acid biosynthetic process"/>
    <property type="evidence" value="ECO:0007669"/>
    <property type="project" value="TreeGrafter"/>
</dbReference>
<dbReference type="Gene3D" id="3.90.180.10">
    <property type="entry name" value="Medium-chain alcohol dehydrogenases, catalytic domain"/>
    <property type="match status" value="1"/>
</dbReference>
<proteinExistence type="predicted"/>
<feature type="region of interest" description="Disordered" evidence="5">
    <location>
        <begin position="60"/>
        <end position="88"/>
    </location>
</feature>
<dbReference type="SMART" id="SM01294">
    <property type="entry name" value="PKS_PP_betabranch"/>
    <property type="match status" value="1"/>
</dbReference>
<dbReference type="Proteomes" id="UP000236333">
    <property type="component" value="Unassembled WGS sequence"/>
</dbReference>
<evidence type="ECO:0000256" key="2">
    <source>
        <dbReference type="ARBA" id="ARBA00022553"/>
    </source>
</evidence>
<evidence type="ECO:0000313" key="9">
    <source>
        <dbReference type="Proteomes" id="UP000236333"/>
    </source>
</evidence>
<dbReference type="SMART" id="SM00829">
    <property type="entry name" value="PKS_ER"/>
    <property type="match status" value="1"/>
</dbReference>
<evidence type="ECO:0000259" key="7">
    <source>
        <dbReference type="PROSITE" id="PS52019"/>
    </source>
</evidence>
<dbReference type="Pfam" id="PF14765">
    <property type="entry name" value="PS-DH"/>
    <property type="match status" value="1"/>
</dbReference>
<evidence type="ECO:0000313" key="8">
    <source>
        <dbReference type="EMBL" id="PNG99823.1"/>
    </source>
</evidence>
<dbReference type="InterPro" id="IPR036291">
    <property type="entry name" value="NAD(P)-bd_dom_sf"/>
</dbReference>
<dbReference type="InterPro" id="IPR020806">
    <property type="entry name" value="PKS_PP-bd"/>
</dbReference>
<dbReference type="Gene3D" id="3.10.129.110">
    <property type="entry name" value="Polyketide synthase dehydratase"/>
    <property type="match status" value="1"/>
</dbReference>
<dbReference type="InterPro" id="IPR050091">
    <property type="entry name" value="PKS_NRPS_Biosynth_Enz"/>
</dbReference>
<dbReference type="SMART" id="SM00823">
    <property type="entry name" value="PKS_PP"/>
    <property type="match status" value="1"/>
</dbReference>
<keyword evidence="9" id="KW-1185">Reference proteome</keyword>
<evidence type="ECO:0000256" key="1">
    <source>
        <dbReference type="ARBA" id="ARBA00022450"/>
    </source>
</evidence>
<dbReference type="Pfam" id="PF00550">
    <property type="entry name" value="PP-binding"/>
    <property type="match status" value="1"/>
</dbReference>
<dbReference type="SUPFAM" id="SSF50129">
    <property type="entry name" value="GroES-like"/>
    <property type="match status" value="1"/>
</dbReference>
<feature type="domain" description="Carrier" evidence="6">
    <location>
        <begin position="1227"/>
        <end position="1302"/>
    </location>
</feature>
<dbReference type="CDD" id="cd05195">
    <property type="entry name" value="enoyl_red"/>
    <property type="match status" value="1"/>
</dbReference>
<dbReference type="Gene3D" id="3.40.50.720">
    <property type="entry name" value="NAD(P)-binding Rossmann-like Domain"/>
    <property type="match status" value="2"/>
</dbReference>
<keyword evidence="3" id="KW-0808">Transferase</keyword>
<evidence type="ECO:0000256" key="3">
    <source>
        <dbReference type="ARBA" id="ARBA00022679"/>
    </source>
</evidence>
<dbReference type="GO" id="GO:0016491">
    <property type="term" value="F:oxidoreductase activity"/>
    <property type="evidence" value="ECO:0007669"/>
    <property type="project" value="InterPro"/>
</dbReference>
<dbReference type="PANTHER" id="PTHR43775">
    <property type="entry name" value="FATTY ACID SYNTHASE"/>
    <property type="match status" value="1"/>
</dbReference>
<feature type="region of interest" description="Disordered" evidence="5">
    <location>
        <begin position="1181"/>
        <end position="1216"/>
    </location>
</feature>
<name>A0A2J7ZHT1_9CHLO</name>
<dbReference type="GO" id="GO:0031177">
    <property type="term" value="F:phosphopantetheine binding"/>
    <property type="evidence" value="ECO:0007669"/>
    <property type="project" value="InterPro"/>
</dbReference>
<evidence type="ECO:0000256" key="5">
    <source>
        <dbReference type="SAM" id="MobiDB-lite"/>
    </source>
</evidence>
<dbReference type="SUPFAM" id="SSF47336">
    <property type="entry name" value="ACP-like"/>
    <property type="match status" value="1"/>
</dbReference>
<dbReference type="InterPro" id="IPR036736">
    <property type="entry name" value="ACP-like_sf"/>
</dbReference>
<feature type="compositionally biased region" description="Acidic residues" evidence="5">
    <location>
        <begin position="1340"/>
        <end position="1350"/>
    </location>
</feature>
<dbReference type="Pfam" id="PF08240">
    <property type="entry name" value="ADH_N"/>
    <property type="match status" value="1"/>
</dbReference>
<gene>
    <name evidence="8" type="ORF">TSOC_014386</name>
</gene>
<dbReference type="InterPro" id="IPR006162">
    <property type="entry name" value="Ppantetheine_attach_site"/>
</dbReference>
<dbReference type="PROSITE" id="PS50075">
    <property type="entry name" value="CARRIER"/>
    <property type="match status" value="1"/>
</dbReference>
<feature type="non-terminal residue" evidence="8">
    <location>
        <position position="1362"/>
    </location>
</feature>
<dbReference type="InterPro" id="IPR020843">
    <property type="entry name" value="ER"/>
</dbReference>
<dbReference type="InterPro" id="IPR057326">
    <property type="entry name" value="KR_dom"/>
</dbReference>
<dbReference type="PANTHER" id="PTHR43775:SF37">
    <property type="entry name" value="SI:DKEY-61P9.11"/>
    <property type="match status" value="1"/>
</dbReference>
<dbReference type="EMBL" id="PGGS01002086">
    <property type="protein sequence ID" value="PNG99823.1"/>
    <property type="molecule type" value="Genomic_DNA"/>
</dbReference>
<feature type="region of interest" description="C-terminal hotdog fold" evidence="4">
    <location>
        <begin position="141"/>
        <end position="332"/>
    </location>
</feature>
<feature type="region of interest" description="Disordered" evidence="5">
    <location>
        <begin position="258"/>
        <end position="277"/>
    </location>
</feature>
<dbReference type="Pfam" id="PF13602">
    <property type="entry name" value="ADH_zinc_N_2"/>
    <property type="match status" value="1"/>
</dbReference>
<protein>
    <submittedName>
        <fullName evidence="8">Phenolphthiocerol synthesis polyketide synthase type I Pks15/1</fullName>
    </submittedName>
</protein>
<feature type="domain" description="PKS/mFAS DH" evidence="7">
    <location>
        <begin position="1"/>
        <end position="332"/>
    </location>
</feature>
<reference evidence="8 9" key="1">
    <citation type="journal article" date="2017" name="Mol. Biol. Evol.">
        <title>The 4-celled Tetrabaena socialis nuclear genome reveals the essential components for genetic control of cell number at the origin of multicellularity in the volvocine lineage.</title>
        <authorList>
            <person name="Featherston J."/>
            <person name="Arakaki Y."/>
            <person name="Hanschen E.R."/>
            <person name="Ferris P.J."/>
            <person name="Michod R.E."/>
            <person name="Olson B.J.S.C."/>
            <person name="Nozaki H."/>
            <person name="Durand P.M."/>
        </authorList>
    </citation>
    <scope>NUCLEOTIDE SEQUENCE [LARGE SCALE GENOMIC DNA]</scope>
    <source>
        <strain evidence="8 9">NIES-571</strain>
    </source>
</reference>
<dbReference type="InterPro" id="IPR013154">
    <property type="entry name" value="ADH-like_N"/>
</dbReference>
<evidence type="ECO:0000259" key="6">
    <source>
        <dbReference type="PROSITE" id="PS50075"/>
    </source>
</evidence>
<feature type="compositionally biased region" description="Low complexity" evidence="5">
    <location>
        <begin position="60"/>
        <end position="70"/>
    </location>
</feature>
<organism evidence="8 9">
    <name type="scientific">Tetrabaena socialis</name>
    <dbReference type="NCBI Taxonomy" id="47790"/>
    <lineage>
        <taxon>Eukaryota</taxon>
        <taxon>Viridiplantae</taxon>
        <taxon>Chlorophyta</taxon>
        <taxon>core chlorophytes</taxon>
        <taxon>Chlorophyceae</taxon>
        <taxon>CS clade</taxon>
        <taxon>Chlamydomonadales</taxon>
        <taxon>Tetrabaenaceae</taxon>
        <taxon>Tetrabaena</taxon>
    </lineage>
</organism>
<feature type="compositionally biased region" description="Low complexity" evidence="5">
    <location>
        <begin position="78"/>
        <end position="88"/>
    </location>
</feature>
<dbReference type="InterPro" id="IPR013968">
    <property type="entry name" value="PKS_KR"/>
</dbReference>
<dbReference type="InterPro" id="IPR009081">
    <property type="entry name" value="PP-bd_ACP"/>
</dbReference>
<dbReference type="Gene3D" id="1.10.1200.10">
    <property type="entry name" value="ACP-like"/>
    <property type="match status" value="1"/>
</dbReference>